<feature type="domain" description="Aminoacyl-transfer RNA synthetases class-II family profile" evidence="14">
    <location>
        <begin position="183"/>
        <end position="571"/>
    </location>
</feature>
<dbReference type="GO" id="GO:0005524">
    <property type="term" value="F:ATP binding"/>
    <property type="evidence" value="ECO:0007669"/>
    <property type="project" value="UniProtKB-KW"/>
</dbReference>
<evidence type="ECO:0000256" key="10">
    <source>
        <dbReference type="ARBA" id="ARBA00022917"/>
    </source>
</evidence>
<dbReference type="InterPro" id="IPR002315">
    <property type="entry name" value="tRNA-synt_gly"/>
</dbReference>
<dbReference type="Gene3D" id="3.30.40.230">
    <property type="match status" value="1"/>
</dbReference>
<dbReference type="FunFam" id="3.30.40.230:FF:000001">
    <property type="entry name" value="Glycine--tRNA ligase"/>
    <property type="match status" value="1"/>
</dbReference>
<evidence type="ECO:0000256" key="9">
    <source>
        <dbReference type="ARBA" id="ARBA00022840"/>
    </source>
</evidence>
<feature type="domain" description="WHEP-TRS" evidence="15">
    <location>
        <begin position="6"/>
        <end position="62"/>
    </location>
</feature>
<dbReference type="EC" id="6.1.1.14" evidence="4"/>
<dbReference type="Proteomes" id="UP001162060">
    <property type="component" value="Unassembled WGS sequence"/>
</dbReference>
<dbReference type="InterPro" id="IPR036621">
    <property type="entry name" value="Anticodon-bd_dom_sf"/>
</dbReference>
<dbReference type="InterPro" id="IPR027031">
    <property type="entry name" value="Gly-tRNA_synthase/POLG2"/>
</dbReference>
<sequence length="680" mass="75685">MSTPVDLDALRASVARQGAQVRELKQKGAATDCVKAAVEELKKLKLELETQTTLRGPANDGLSHSDKKAMDDMLLRKMFIVPSFEIYGGVGGFYDFGPPACALKSNLLQFWRRHFVFADKLLEVECTNLMPEVVLKTSGHVDRFTDLMVKCTKSGECYRADKLLEDHVENLLGKQSDLSPEERDKHEMRATMAESYSPEEIHTVFQEYGIKAPGTGAELSFPIPFNLMFQCAIGPEGGMVGYLRPETAQGIFLNFRRLLEYNAGKVPFGCAQIGSAFRNEISPRAGLLRVREFQQAEIEFFVNPKDKSHAKFATVKDLELPLLTKTNQITHGKAVQMTCGDAVKAGTIANESLAYYLARTYLFCEAIGIDMKRLRFRQHLNTEMAHYAADCWDLEIKLSSGWVECAGHADRSCYDLSVHAKKSKVEMVGTHKFDKPEKRQIVEIKSNKGKMGRTFKSDVATILEALEALKDDVARAQAFEEELVSKGEAMLGPLCDGKEFLLQRDMVAIKVVEKMVSEEKFVPSVIEPSFGIGRLLTAVFEHNFSTREGDEKRGVMSFSPLIAPIKVAVLPLSNNAAFDPFVAELEQTFISKGLDCKVDTSSVAIGRKYARADELGIPFDVTIDFETVTDRAVTLRERDSTAQVRIPIDAIGFEVGELVNGSTSWELMLERYPKVTTAGE</sequence>
<dbReference type="InterPro" id="IPR033731">
    <property type="entry name" value="GlyRS-like_core"/>
</dbReference>
<evidence type="ECO:0000256" key="1">
    <source>
        <dbReference type="ARBA" id="ARBA00004496"/>
    </source>
</evidence>
<evidence type="ECO:0000256" key="8">
    <source>
        <dbReference type="ARBA" id="ARBA00022741"/>
    </source>
</evidence>
<dbReference type="Pfam" id="PF00458">
    <property type="entry name" value="WHEP-TRS"/>
    <property type="match status" value="1"/>
</dbReference>
<dbReference type="SUPFAM" id="SSF52954">
    <property type="entry name" value="Class II aaRS ABD-related"/>
    <property type="match status" value="1"/>
</dbReference>
<keyword evidence="11" id="KW-0030">Aminoacyl-tRNA synthetase</keyword>
<gene>
    <name evidence="16" type="ORF">PM001_LOCUS28576</name>
</gene>
<dbReference type="CDD" id="cd00774">
    <property type="entry name" value="GlyRS-like_core"/>
    <property type="match status" value="1"/>
</dbReference>
<evidence type="ECO:0000313" key="16">
    <source>
        <dbReference type="EMBL" id="CAK7943426.1"/>
    </source>
</evidence>
<dbReference type="Pfam" id="PF00587">
    <property type="entry name" value="tRNA-synt_2b"/>
    <property type="match status" value="1"/>
</dbReference>
<evidence type="ECO:0000256" key="11">
    <source>
        <dbReference type="ARBA" id="ARBA00023146"/>
    </source>
</evidence>
<dbReference type="PANTHER" id="PTHR10745:SF0">
    <property type="entry name" value="GLYCINE--TRNA LIGASE"/>
    <property type="match status" value="1"/>
</dbReference>
<comment type="subcellular location">
    <subcellularLocation>
        <location evidence="1">Cytoplasm</location>
    </subcellularLocation>
</comment>
<dbReference type="EMBL" id="CAKLBY020000302">
    <property type="protein sequence ID" value="CAK7943426.1"/>
    <property type="molecule type" value="Genomic_DNA"/>
</dbReference>
<dbReference type="GO" id="GO:0070150">
    <property type="term" value="P:mitochondrial glycyl-tRNA aminoacylation"/>
    <property type="evidence" value="ECO:0007669"/>
    <property type="project" value="TreeGrafter"/>
</dbReference>
<accession>A0AAV1VAB4</accession>
<comment type="caution">
    <text evidence="16">The sequence shown here is derived from an EMBL/GenBank/DDBJ whole genome shotgun (WGS) entry which is preliminary data.</text>
</comment>
<dbReference type="NCBIfam" id="NF003211">
    <property type="entry name" value="PRK04173.1"/>
    <property type="match status" value="1"/>
</dbReference>
<dbReference type="Gene3D" id="1.10.287.10">
    <property type="entry name" value="S15/NS1, RNA-binding"/>
    <property type="match status" value="1"/>
</dbReference>
<dbReference type="NCBIfam" id="TIGR00389">
    <property type="entry name" value="glyS_dimeric"/>
    <property type="match status" value="1"/>
</dbReference>
<dbReference type="PROSITE" id="PS51185">
    <property type="entry name" value="WHEP_TRS_2"/>
    <property type="match status" value="1"/>
</dbReference>
<dbReference type="InterPro" id="IPR006195">
    <property type="entry name" value="aa-tRNA-synth_II"/>
</dbReference>
<dbReference type="SUPFAM" id="SSF55681">
    <property type="entry name" value="Class II aaRS and biotin synthetases"/>
    <property type="match status" value="1"/>
</dbReference>
<dbReference type="Gene3D" id="3.30.930.10">
    <property type="entry name" value="Bira Bifunctional Protein, Domain 2"/>
    <property type="match status" value="1"/>
</dbReference>
<feature type="coiled-coil region" evidence="13">
    <location>
        <begin position="7"/>
        <end position="54"/>
    </location>
</feature>
<dbReference type="InterPro" id="IPR045864">
    <property type="entry name" value="aa-tRNA-synth_II/BPL/LPL"/>
</dbReference>
<dbReference type="PRINTS" id="PR01043">
    <property type="entry name" value="TRNASYNTHGLY"/>
</dbReference>
<dbReference type="Gene3D" id="3.40.50.800">
    <property type="entry name" value="Anticodon-binding domain"/>
    <property type="match status" value="1"/>
</dbReference>
<dbReference type="PANTHER" id="PTHR10745">
    <property type="entry name" value="GLYCYL-TRNA SYNTHETASE/DNA POLYMERASE SUBUNIT GAMMA-2"/>
    <property type="match status" value="1"/>
</dbReference>
<dbReference type="InterPro" id="IPR000738">
    <property type="entry name" value="WHEP-TRS_dom"/>
</dbReference>
<comment type="subunit">
    <text evidence="3">Homodimer.</text>
</comment>
<reference evidence="16" key="1">
    <citation type="submission" date="2024-01" db="EMBL/GenBank/DDBJ databases">
        <authorList>
            <person name="Webb A."/>
        </authorList>
    </citation>
    <scope>NUCLEOTIDE SEQUENCE</scope>
    <source>
        <strain evidence="16">Pm1</strain>
    </source>
</reference>
<evidence type="ECO:0000256" key="12">
    <source>
        <dbReference type="ARBA" id="ARBA00030057"/>
    </source>
</evidence>
<keyword evidence="5" id="KW-0963">Cytoplasm</keyword>
<evidence type="ECO:0000256" key="4">
    <source>
        <dbReference type="ARBA" id="ARBA00012829"/>
    </source>
</evidence>
<evidence type="ECO:0000313" key="17">
    <source>
        <dbReference type="Proteomes" id="UP001162060"/>
    </source>
</evidence>
<evidence type="ECO:0000256" key="13">
    <source>
        <dbReference type="SAM" id="Coils"/>
    </source>
</evidence>
<keyword evidence="8" id="KW-0547">Nucleotide-binding</keyword>
<dbReference type="GO" id="GO:0016740">
    <property type="term" value="F:transferase activity"/>
    <property type="evidence" value="ECO:0007669"/>
    <property type="project" value="UniProtKB-KW"/>
</dbReference>
<dbReference type="Pfam" id="PF03129">
    <property type="entry name" value="HGTP_anticodon"/>
    <property type="match status" value="1"/>
</dbReference>
<keyword evidence="7" id="KW-0808">Transferase</keyword>
<organism evidence="16 17">
    <name type="scientific">Peronospora matthiolae</name>
    <dbReference type="NCBI Taxonomy" id="2874970"/>
    <lineage>
        <taxon>Eukaryota</taxon>
        <taxon>Sar</taxon>
        <taxon>Stramenopiles</taxon>
        <taxon>Oomycota</taxon>
        <taxon>Peronosporomycetes</taxon>
        <taxon>Peronosporales</taxon>
        <taxon>Peronosporaceae</taxon>
        <taxon>Peronospora</taxon>
    </lineage>
</organism>
<dbReference type="InterPro" id="IPR002314">
    <property type="entry name" value="aa-tRNA-synt_IIb"/>
</dbReference>
<dbReference type="CDD" id="cd00858">
    <property type="entry name" value="GlyRS_anticodon"/>
    <property type="match status" value="1"/>
</dbReference>
<dbReference type="InterPro" id="IPR009068">
    <property type="entry name" value="uS15_NS1_RNA-bd_sf"/>
</dbReference>
<dbReference type="FunFam" id="1.10.287.10:FF:000025">
    <property type="entry name" value="Glycine-tRNA ligase"/>
    <property type="match status" value="1"/>
</dbReference>
<dbReference type="Gene3D" id="3.30.720.200">
    <property type="match status" value="1"/>
</dbReference>
<dbReference type="InterPro" id="IPR004154">
    <property type="entry name" value="Anticodon-bd"/>
</dbReference>
<dbReference type="SMART" id="SM00991">
    <property type="entry name" value="WHEP-TRS"/>
    <property type="match status" value="1"/>
</dbReference>
<evidence type="ECO:0000256" key="5">
    <source>
        <dbReference type="ARBA" id="ARBA00022490"/>
    </source>
</evidence>
<proteinExistence type="inferred from homology"/>
<evidence type="ECO:0000259" key="15">
    <source>
        <dbReference type="PROSITE" id="PS51185"/>
    </source>
</evidence>
<evidence type="ECO:0000256" key="7">
    <source>
        <dbReference type="ARBA" id="ARBA00022679"/>
    </source>
</evidence>
<evidence type="ECO:0000256" key="2">
    <source>
        <dbReference type="ARBA" id="ARBA00008226"/>
    </source>
</evidence>
<dbReference type="FunFam" id="3.30.720.200:FF:000001">
    <property type="entry name" value="Glycine--tRNA ligase 2"/>
    <property type="match status" value="1"/>
</dbReference>
<dbReference type="FunFam" id="3.40.50.800:FF:000004">
    <property type="entry name" value="Glycine--tRNA ligase 2"/>
    <property type="match status" value="1"/>
</dbReference>
<keyword evidence="13" id="KW-0175">Coiled coil</keyword>
<keyword evidence="6" id="KW-0436">Ligase</keyword>
<dbReference type="SUPFAM" id="SSF47060">
    <property type="entry name" value="S15/NS1 RNA-binding domain"/>
    <property type="match status" value="1"/>
</dbReference>
<evidence type="ECO:0000259" key="14">
    <source>
        <dbReference type="PROSITE" id="PS50862"/>
    </source>
</evidence>
<dbReference type="AlphaFoldDB" id="A0AAV1VAB4"/>
<dbReference type="GO" id="GO:0004820">
    <property type="term" value="F:glycine-tRNA ligase activity"/>
    <property type="evidence" value="ECO:0007669"/>
    <property type="project" value="UniProtKB-EC"/>
</dbReference>
<evidence type="ECO:0000256" key="3">
    <source>
        <dbReference type="ARBA" id="ARBA00011738"/>
    </source>
</evidence>
<dbReference type="PROSITE" id="PS50862">
    <property type="entry name" value="AA_TRNA_LIGASE_II"/>
    <property type="match status" value="1"/>
</dbReference>
<keyword evidence="10" id="KW-0648">Protein biosynthesis</keyword>
<keyword evidence="9" id="KW-0067">ATP-binding</keyword>
<dbReference type="PROSITE" id="PS00762">
    <property type="entry name" value="WHEP_TRS_1"/>
    <property type="match status" value="1"/>
</dbReference>
<protein>
    <recommendedName>
        <fullName evidence="4">glycine--tRNA ligase</fullName>
        <ecNumber evidence="4">6.1.1.14</ecNumber>
    </recommendedName>
    <alternativeName>
        <fullName evidence="12">Diadenosine tetraphosphate synthetase</fullName>
    </alternativeName>
</protein>
<comment type="similarity">
    <text evidence="2">Belongs to the class-II aminoacyl-tRNA synthetase family.</text>
</comment>
<evidence type="ECO:0000256" key="6">
    <source>
        <dbReference type="ARBA" id="ARBA00022598"/>
    </source>
</evidence>
<dbReference type="GO" id="GO:0005739">
    <property type="term" value="C:mitochondrion"/>
    <property type="evidence" value="ECO:0007669"/>
    <property type="project" value="TreeGrafter"/>
</dbReference>
<name>A0AAV1VAB4_9STRA</name>
<dbReference type="FunFam" id="3.30.930.10:FF:000010">
    <property type="entry name" value="Glycyl-tRNA synthetase 1"/>
    <property type="match status" value="1"/>
</dbReference>